<evidence type="ECO:0000259" key="2">
    <source>
        <dbReference type="Pfam" id="PF26082"/>
    </source>
</evidence>
<dbReference type="Proteomes" id="UP000054771">
    <property type="component" value="Unassembled WGS sequence"/>
</dbReference>
<dbReference type="InterPro" id="IPR058925">
    <property type="entry name" value="zf-C2H2_AcuF"/>
</dbReference>
<dbReference type="OrthoDB" id="6133115at2759"/>
<dbReference type="Pfam" id="PF26082">
    <property type="entry name" value="zf-C2H2_AcuF"/>
    <property type="match status" value="1"/>
</dbReference>
<feature type="region of interest" description="Disordered" evidence="1">
    <location>
        <begin position="235"/>
        <end position="298"/>
    </location>
</feature>
<sequence>MTTVSGEPLGSPNASSNLAQLEALTVRGEAHQPTASEQVRGIISRFTNLLSSNVLVGNSNEVPIHKWNDELGRLRVWAANVGANQTAQSSLEYRLRDDSHILRQVSNNLSGLDRLLLDLEEFLEAADIETTDSGEQDTLYSSYELDRDIQNEAELQEIYGSVANIVSNLYELSIIIRMPSHHDRLLSTNENSNLHIKSWAKRHVLRKYPFLPEFLVERLGTAMSKQKAILQYREKQHNKPGPGRSDHKQPTAPDNTSYDDLYETDSYSDESTTSPTRRSSFGEGSLKVTEPPKESASQRPLECPYCFYTIVIRYSQHWTRHILHDLMPCVCPYERCATPDRLFCSRRQWYHHISTGHGVNRSTDNYFTCVVCGRDRIPAGSFERHFGHHLEDLALVMTETRNYQSDGDNEDETASIPSSNEPVHQPLPWGLDSGHPYHSWSISSSANQDWYSYSSPLELNPSWPSNPYASSVPLSVDSRQFSSPAMRNGAALSSGARLLDIYGDHSQIRQPYRRSANVFSYPHQNPGSLHELRVGSEQRLAISHSSFEPSNSPAGGYVHKHLLNAL</sequence>
<dbReference type="STRING" id="454130.A0A0U5FQH4"/>
<feature type="domain" description="Oxidoreductase acuF-like C2H2 type zinc-finger" evidence="2">
    <location>
        <begin position="299"/>
        <end position="326"/>
    </location>
</feature>
<keyword evidence="4" id="KW-1185">Reference proteome</keyword>
<reference evidence="4" key="1">
    <citation type="journal article" date="2016" name="Genome Announc.">
        <title>Draft genome sequences of fungus Aspergillus calidoustus.</title>
        <authorList>
            <person name="Horn F."/>
            <person name="Linde J."/>
            <person name="Mattern D.J."/>
            <person name="Walther G."/>
            <person name="Guthke R."/>
            <person name="Scherlach K."/>
            <person name="Martin K."/>
            <person name="Brakhage A.A."/>
            <person name="Petzke L."/>
            <person name="Valiante V."/>
        </authorList>
    </citation>
    <scope>NUCLEOTIDE SEQUENCE [LARGE SCALE GENOMIC DNA]</scope>
    <source>
        <strain evidence="4">SF006504</strain>
    </source>
</reference>
<dbReference type="AlphaFoldDB" id="A0A0U5FQH4"/>
<dbReference type="PANTHER" id="PTHR35391:SF7">
    <property type="entry name" value="C2H2-TYPE DOMAIN-CONTAINING PROTEIN"/>
    <property type="match status" value="1"/>
</dbReference>
<dbReference type="PANTHER" id="PTHR35391">
    <property type="entry name" value="C2H2-TYPE DOMAIN-CONTAINING PROTEIN-RELATED"/>
    <property type="match status" value="1"/>
</dbReference>
<proteinExistence type="predicted"/>
<feature type="region of interest" description="Disordered" evidence="1">
    <location>
        <begin position="403"/>
        <end position="428"/>
    </location>
</feature>
<protein>
    <recommendedName>
        <fullName evidence="2">Oxidoreductase acuF-like C2H2 type zinc-finger domain-containing protein</fullName>
    </recommendedName>
</protein>
<accession>A0A0U5FQH4</accession>
<name>A0A0U5FQH4_ASPCI</name>
<evidence type="ECO:0000313" key="3">
    <source>
        <dbReference type="EMBL" id="CEL00903.1"/>
    </source>
</evidence>
<evidence type="ECO:0000313" key="4">
    <source>
        <dbReference type="Proteomes" id="UP000054771"/>
    </source>
</evidence>
<gene>
    <name evidence="3" type="ORF">ASPCAL00495</name>
</gene>
<dbReference type="EMBL" id="CDMC01000001">
    <property type="protein sequence ID" value="CEL00903.1"/>
    <property type="molecule type" value="Genomic_DNA"/>
</dbReference>
<evidence type="ECO:0000256" key="1">
    <source>
        <dbReference type="SAM" id="MobiDB-lite"/>
    </source>
</evidence>
<organism evidence="3 4">
    <name type="scientific">Aspergillus calidoustus</name>
    <dbReference type="NCBI Taxonomy" id="454130"/>
    <lineage>
        <taxon>Eukaryota</taxon>
        <taxon>Fungi</taxon>
        <taxon>Dikarya</taxon>
        <taxon>Ascomycota</taxon>
        <taxon>Pezizomycotina</taxon>
        <taxon>Eurotiomycetes</taxon>
        <taxon>Eurotiomycetidae</taxon>
        <taxon>Eurotiales</taxon>
        <taxon>Aspergillaceae</taxon>
        <taxon>Aspergillus</taxon>
        <taxon>Aspergillus subgen. Nidulantes</taxon>
    </lineage>
</organism>